<keyword evidence="3" id="KW-1185">Reference proteome</keyword>
<gene>
    <name evidence="2" type="ordered locus">Hmuk_0532</name>
</gene>
<dbReference type="AlphaFoldDB" id="C7NYK5"/>
<dbReference type="STRING" id="485914.Hmuk_0532"/>
<evidence type="ECO:0000313" key="2">
    <source>
        <dbReference type="EMBL" id="ACV46666.1"/>
    </source>
</evidence>
<dbReference type="OrthoDB" id="267724at2157"/>
<proteinExistence type="predicted"/>
<organism evidence="2 3">
    <name type="scientific">Halomicrobium mukohataei (strain ATCC 700874 / DSM 12286 / JCM 9738 / NCIMB 13541)</name>
    <name type="common">Haloarcula mukohataei</name>
    <dbReference type="NCBI Taxonomy" id="485914"/>
    <lineage>
        <taxon>Archaea</taxon>
        <taxon>Methanobacteriati</taxon>
        <taxon>Methanobacteriota</taxon>
        <taxon>Stenosarchaea group</taxon>
        <taxon>Halobacteria</taxon>
        <taxon>Halobacteriales</taxon>
        <taxon>Haloarculaceae</taxon>
        <taxon>Halomicrobium</taxon>
    </lineage>
</organism>
<dbReference type="RefSeq" id="WP_012808059.1">
    <property type="nucleotide sequence ID" value="NC_013202.1"/>
</dbReference>
<evidence type="ECO:0000313" key="3">
    <source>
        <dbReference type="Proteomes" id="UP000001746"/>
    </source>
</evidence>
<dbReference type="InterPro" id="IPR006311">
    <property type="entry name" value="TAT_signal"/>
</dbReference>
<accession>C7NYK5</accession>
<sequence>MSSDDNNQNKSRREVLRGIAVAGATAIGASTAGAASDASLNDITERGTPSLAASEVTRSVSIRASGEASYTFSVTGLVSATDAPSESLDAGAATATIEGETHSYDFSGEFTELDVSGGAEVVVDGDSVDPDAFPQQTLTVIAPGHVDVDISASGRVEADDDELEKPNARTVRGTINGRTDISYAGELTYFDASDQVWVRRDDQKLEPDDALPASLPGEMEISGDGRGVTVEVSGDADSDHAHASVEDGSVSAYSTQRGTTARYDGRVERIEHESGATVEIVPESKRVVCTAPENRSVEFSTESTEAFIYEEEVHKNPTVTVAAGETERIQYFGDVTSVGIARMTVSFDYMAYESAQSSARLQMAAKFERLDAYDQLASAVEGRIRHDADGLYTITSDTATDPVDSVTFKLTDLETGDEGTVSVTKRHDTDDVVAGKNTYQWRNDAGNIEQFRHDTLEVGSLSTAAAGLSTETYEFDAPETTQPETQGDWIPTIPWGDWIGDIYDGLKDVSDGIQDVSADYLAEAIEYADVSSSEIAVTGGKIVANTINSFQSLATKFIDDFKIKALWKLRITGYSSMISLVGSGVFEAIGDENYDCGACVAFIRLSLDVGLCGYGVAAFCGAFSLTTLGLGTVPCAVLGGAICSLTISALPDAKDICSSDTYPTQAGFC</sequence>
<evidence type="ECO:0000256" key="1">
    <source>
        <dbReference type="SAM" id="MobiDB-lite"/>
    </source>
</evidence>
<feature type="region of interest" description="Disordered" evidence="1">
    <location>
        <begin position="207"/>
        <end position="258"/>
    </location>
</feature>
<dbReference type="GeneID" id="42178428"/>
<name>C7NYK5_HALMD</name>
<dbReference type="HOGENOM" id="CLU_410301_0_0_2"/>
<dbReference type="EMBL" id="CP001688">
    <property type="protein sequence ID" value="ACV46666.1"/>
    <property type="molecule type" value="Genomic_DNA"/>
</dbReference>
<protein>
    <submittedName>
        <fullName evidence="2">Uncharacterized protein</fullName>
    </submittedName>
</protein>
<reference evidence="2 3" key="1">
    <citation type="journal article" date="2009" name="Stand. Genomic Sci.">
        <title>Complete genome sequence of Halomicrobium mukohataei type strain (arg-2).</title>
        <authorList>
            <person name="Tindall B.J."/>
            <person name="Schneider S."/>
            <person name="Lapidus A."/>
            <person name="Copeland A."/>
            <person name="Glavina Del Rio T."/>
            <person name="Nolan M."/>
            <person name="Lucas S."/>
            <person name="Chen F."/>
            <person name="Tice H."/>
            <person name="Cheng J.F."/>
            <person name="Saunders E."/>
            <person name="Bruce D."/>
            <person name="Goodwin L."/>
            <person name="Pitluck S."/>
            <person name="Mikhailova N."/>
            <person name="Pati A."/>
            <person name="Ivanova N."/>
            <person name="Mavrommatis K."/>
            <person name="Chen A."/>
            <person name="Palaniappan K."/>
            <person name="Chain P."/>
            <person name="Land M."/>
            <person name="Hauser L."/>
            <person name="Chang Y.J."/>
            <person name="Jeffries C.D."/>
            <person name="Brettin T."/>
            <person name="Han C."/>
            <person name="Rohde M."/>
            <person name="Goker M."/>
            <person name="Bristow J."/>
            <person name="Eisen J.A."/>
            <person name="Markowitz V."/>
            <person name="Hugenholtz P."/>
            <person name="Klenk H.P."/>
            <person name="Kyrpides N.C."/>
            <person name="Detter J.C."/>
        </authorList>
    </citation>
    <scope>NUCLEOTIDE SEQUENCE [LARGE SCALE GENOMIC DNA]</scope>
    <source>
        <strain evidence="3">ATCC 700874 / DSM 12286 / JCM 9738 / NCIMB 13541</strain>
    </source>
</reference>
<dbReference type="Proteomes" id="UP000001746">
    <property type="component" value="Chromosome"/>
</dbReference>
<dbReference type="eggNOG" id="arCOG09176">
    <property type="taxonomic scope" value="Archaea"/>
</dbReference>
<dbReference type="PROSITE" id="PS51318">
    <property type="entry name" value="TAT"/>
    <property type="match status" value="1"/>
</dbReference>
<dbReference type="KEGG" id="hmu:Hmuk_0532"/>